<keyword evidence="5" id="KW-0472">Membrane</keyword>
<keyword evidence="5" id="KW-1133">Transmembrane helix</keyword>
<feature type="domain" description="Cytochrome c" evidence="6">
    <location>
        <begin position="74"/>
        <end position="165"/>
    </location>
</feature>
<evidence type="ECO:0000256" key="4">
    <source>
        <dbReference type="PROSITE-ProRule" id="PRU00433"/>
    </source>
</evidence>
<keyword evidence="3 4" id="KW-0408">Iron</keyword>
<evidence type="ECO:0000313" key="8">
    <source>
        <dbReference type="Proteomes" id="UP001501476"/>
    </source>
</evidence>
<evidence type="ECO:0000256" key="1">
    <source>
        <dbReference type="ARBA" id="ARBA00022617"/>
    </source>
</evidence>
<protein>
    <recommendedName>
        <fullName evidence="6">Cytochrome c domain-containing protein</fullName>
    </recommendedName>
</protein>
<dbReference type="EMBL" id="BAAADG010000009">
    <property type="protein sequence ID" value="GAA0230287.1"/>
    <property type="molecule type" value="Genomic_DNA"/>
</dbReference>
<gene>
    <name evidence="7" type="ORF">GCM10008964_22060</name>
</gene>
<dbReference type="Gene3D" id="1.10.760.10">
    <property type="entry name" value="Cytochrome c-like domain"/>
    <property type="match status" value="1"/>
</dbReference>
<dbReference type="InterPro" id="IPR009056">
    <property type="entry name" value="Cyt_c-like_dom"/>
</dbReference>
<feature type="transmembrane region" description="Helical" evidence="5">
    <location>
        <begin position="12"/>
        <end position="33"/>
    </location>
</feature>
<accession>A0ABN0TU46</accession>
<keyword evidence="8" id="KW-1185">Reference proteome</keyword>
<dbReference type="PROSITE" id="PS51007">
    <property type="entry name" value="CYTC"/>
    <property type="match status" value="1"/>
</dbReference>
<evidence type="ECO:0000256" key="3">
    <source>
        <dbReference type="ARBA" id="ARBA00023004"/>
    </source>
</evidence>
<sequence>MVSFGFVRCIKCLSVAAGLMVLTGIAFIYSGLYPMGADNQHTKLTFWVLETLRERSISRAAQDIEVPLDLDTPARLLRGGSDYAAMCASCHLAPDKNETDFTKGLYPKPPNLTMKHSGHGESKGQDRQYFWIIKHGIKGSGMPAWGPGHTDEQIWNLVAFLKRLPELTPAQYQILTANLTE</sequence>
<keyword evidence="2 4" id="KW-0479">Metal-binding</keyword>
<evidence type="ECO:0000256" key="2">
    <source>
        <dbReference type="ARBA" id="ARBA00022723"/>
    </source>
</evidence>
<reference evidence="7 8" key="1">
    <citation type="journal article" date="2019" name="Int. J. Syst. Evol. Microbiol.">
        <title>The Global Catalogue of Microorganisms (GCM) 10K type strain sequencing project: providing services to taxonomists for standard genome sequencing and annotation.</title>
        <authorList>
            <consortium name="The Broad Institute Genomics Platform"/>
            <consortium name="The Broad Institute Genome Sequencing Center for Infectious Disease"/>
            <person name="Wu L."/>
            <person name="Ma J."/>
        </authorList>
    </citation>
    <scope>NUCLEOTIDE SEQUENCE [LARGE SCALE GENOMIC DNA]</scope>
    <source>
        <strain evidence="7 8">JCM 6886</strain>
    </source>
</reference>
<name>A0ABN0TU46_9GAMM</name>
<dbReference type="Pfam" id="PF13442">
    <property type="entry name" value="Cytochrome_CBB3"/>
    <property type="match status" value="1"/>
</dbReference>
<dbReference type="RefSeq" id="WP_284722614.1">
    <property type="nucleotide sequence ID" value="NZ_AP027741.1"/>
</dbReference>
<comment type="caution">
    <text evidence="7">The sequence shown here is derived from an EMBL/GenBank/DDBJ whole genome shotgun (WGS) entry which is preliminary data.</text>
</comment>
<keyword evidence="5" id="KW-0812">Transmembrane</keyword>
<dbReference type="SUPFAM" id="SSF46626">
    <property type="entry name" value="Cytochrome c"/>
    <property type="match status" value="1"/>
</dbReference>
<evidence type="ECO:0000259" key="6">
    <source>
        <dbReference type="PROSITE" id="PS51007"/>
    </source>
</evidence>
<organism evidence="7 8">
    <name type="scientific">Methylophaga marina</name>
    <dbReference type="NCBI Taxonomy" id="45495"/>
    <lineage>
        <taxon>Bacteria</taxon>
        <taxon>Pseudomonadati</taxon>
        <taxon>Pseudomonadota</taxon>
        <taxon>Gammaproteobacteria</taxon>
        <taxon>Thiotrichales</taxon>
        <taxon>Piscirickettsiaceae</taxon>
        <taxon>Methylophaga</taxon>
    </lineage>
</organism>
<keyword evidence="1 4" id="KW-0349">Heme</keyword>
<evidence type="ECO:0000256" key="5">
    <source>
        <dbReference type="SAM" id="Phobius"/>
    </source>
</evidence>
<evidence type="ECO:0000313" key="7">
    <source>
        <dbReference type="EMBL" id="GAA0230287.1"/>
    </source>
</evidence>
<dbReference type="InterPro" id="IPR036909">
    <property type="entry name" value="Cyt_c-like_dom_sf"/>
</dbReference>
<proteinExistence type="predicted"/>
<dbReference type="Proteomes" id="UP001501476">
    <property type="component" value="Unassembled WGS sequence"/>
</dbReference>